<evidence type="ECO:0000313" key="2">
    <source>
        <dbReference type="Proteomes" id="UP000193560"/>
    </source>
</evidence>
<proteinExistence type="predicted"/>
<evidence type="ECO:0000313" key="1">
    <source>
        <dbReference type="EMBL" id="ORZ20357.1"/>
    </source>
</evidence>
<comment type="caution">
    <text evidence="1">The sequence shown here is derived from an EMBL/GenBank/DDBJ whole genome shotgun (WGS) entry which is preliminary data.</text>
</comment>
<sequence>MLVKTRLTCTCPKLPVAVYAFLQSIVPPFVFHPLHLRYHNPLIHLLSPENHYAGTNFHLNLWLEDAEMLLQLMRCLSTRVCNRAYCLSDICLGFYVVQDHVRKFGADADGGSFGCHYPCSVEKTSNVVVGCLIYHESFYDGVCSIHYCHHIVLFCAVVLHFFQRIHYVVVCLVILQIVGDVRFRGF</sequence>
<accession>A0A1X2IQ30</accession>
<reference evidence="1 2" key="1">
    <citation type="submission" date="2016-07" db="EMBL/GenBank/DDBJ databases">
        <title>Pervasive Adenine N6-methylation of Active Genes in Fungi.</title>
        <authorList>
            <consortium name="DOE Joint Genome Institute"/>
            <person name="Mondo S.J."/>
            <person name="Dannebaum R.O."/>
            <person name="Kuo R.C."/>
            <person name="Labutti K."/>
            <person name="Haridas S."/>
            <person name="Kuo A."/>
            <person name="Salamov A."/>
            <person name="Ahrendt S.R."/>
            <person name="Lipzen A."/>
            <person name="Sullivan W."/>
            <person name="Andreopoulos W.B."/>
            <person name="Clum A."/>
            <person name="Lindquist E."/>
            <person name="Daum C."/>
            <person name="Ramamoorthy G.K."/>
            <person name="Gryganskyi A."/>
            <person name="Culley D."/>
            <person name="Magnuson J.K."/>
            <person name="James T.Y."/>
            <person name="O'Malley M.A."/>
            <person name="Stajich J.E."/>
            <person name="Spatafora J.W."/>
            <person name="Visel A."/>
            <person name="Grigoriev I.V."/>
        </authorList>
    </citation>
    <scope>NUCLEOTIDE SEQUENCE [LARGE SCALE GENOMIC DNA]</scope>
    <source>
        <strain evidence="1 2">NRRL 1336</strain>
    </source>
</reference>
<organism evidence="1 2">
    <name type="scientific">Absidia repens</name>
    <dbReference type="NCBI Taxonomy" id="90262"/>
    <lineage>
        <taxon>Eukaryota</taxon>
        <taxon>Fungi</taxon>
        <taxon>Fungi incertae sedis</taxon>
        <taxon>Mucoromycota</taxon>
        <taxon>Mucoromycotina</taxon>
        <taxon>Mucoromycetes</taxon>
        <taxon>Mucorales</taxon>
        <taxon>Cunninghamellaceae</taxon>
        <taxon>Absidia</taxon>
    </lineage>
</organism>
<name>A0A1X2IQ30_9FUNG</name>
<dbReference type="EMBL" id="MCGE01000006">
    <property type="protein sequence ID" value="ORZ20357.1"/>
    <property type="molecule type" value="Genomic_DNA"/>
</dbReference>
<gene>
    <name evidence="1" type="ORF">BCR42DRAFT_408603</name>
</gene>
<protein>
    <submittedName>
        <fullName evidence="1">Uncharacterized protein</fullName>
    </submittedName>
</protein>
<keyword evidence="2" id="KW-1185">Reference proteome</keyword>
<dbReference type="AlphaFoldDB" id="A0A1X2IQ30"/>
<dbReference type="Proteomes" id="UP000193560">
    <property type="component" value="Unassembled WGS sequence"/>
</dbReference>